<sequence>MDIPSSFHPLPEGLTLSQQQEWYQRCQTARRILAQQVATTGGPDVEILAYLQPYVHGEITLGQAIGRLLNHQACR</sequence>
<evidence type="ECO:0000313" key="1">
    <source>
        <dbReference type="EMBL" id="TPG66354.1"/>
    </source>
</evidence>
<dbReference type="AlphaFoldDB" id="A0A502GWU9"/>
<keyword evidence="2" id="KW-1185">Reference proteome</keyword>
<dbReference type="Proteomes" id="UP000317646">
    <property type="component" value="Unassembled WGS sequence"/>
</dbReference>
<reference evidence="1 2" key="1">
    <citation type="journal article" date="2019" name="Environ. Microbiol.">
        <title>Species interactions and distinct microbial communities in high Arctic permafrost affected cryosols are associated with the CH4 and CO2 gas fluxes.</title>
        <authorList>
            <person name="Altshuler I."/>
            <person name="Hamel J."/>
            <person name="Turney S."/>
            <person name="Magnuson E."/>
            <person name="Levesque R."/>
            <person name="Greer C."/>
            <person name="Whyte L.G."/>
        </authorList>
    </citation>
    <scope>NUCLEOTIDE SEQUENCE [LARGE SCALE GENOMIC DNA]</scope>
    <source>
        <strain evidence="1 2">S9.2P</strain>
    </source>
</reference>
<evidence type="ECO:0000313" key="2">
    <source>
        <dbReference type="Proteomes" id="UP000317646"/>
    </source>
</evidence>
<dbReference type="InterPro" id="IPR043038">
    <property type="entry name" value="VbhA_sf"/>
</dbReference>
<dbReference type="RefSeq" id="WP_140465985.1">
    <property type="nucleotide sequence ID" value="NZ_RCYZ01000003.1"/>
</dbReference>
<dbReference type="OrthoDB" id="887109at2"/>
<gene>
    <name evidence="1" type="ORF">EAH73_08015</name>
</gene>
<name>A0A502GWU9_9BACT</name>
<dbReference type="Gene3D" id="1.10.8.1050">
    <property type="entry name" value="Antitoxin VbhA-like"/>
    <property type="match status" value="1"/>
</dbReference>
<comment type="caution">
    <text evidence="1">The sequence shown here is derived from an EMBL/GenBank/DDBJ whole genome shotgun (WGS) entry which is preliminary data.</text>
</comment>
<proteinExistence type="predicted"/>
<accession>A0A502GWU9</accession>
<dbReference type="EMBL" id="RCYZ01000003">
    <property type="protein sequence ID" value="TPG66354.1"/>
    <property type="molecule type" value="Genomic_DNA"/>
</dbReference>
<protein>
    <recommendedName>
        <fullName evidence="3">Antitoxin VbhA domain-containing protein</fullName>
    </recommendedName>
</protein>
<evidence type="ECO:0008006" key="3">
    <source>
        <dbReference type="Google" id="ProtNLM"/>
    </source>
</evidence>
<organism evidence="1 2">
    <name type="scientific">Hymenobacter nivis</name>
    <dbReference type="NCBI Taxonomy" id="1850093"/>
    <lineage>
        <taxon>Bacteria</taxon>
        <taxon>Pseudomonadati</taxon>
        <taxon>Bacteroidota</taxon>
        <taxon>Cytophagia</taxon>
        <taxon>Cytophagales</taxon>
        <taxon>Hymenobacteraceae</taxon>
        <taxon>Hymenobacter</taxon>
    </lineage>
</organism>